<feature type="signal peptide" evidence="1">
    <location>
        <begin position="1"/>
        <end position="28"/>
    </location>
</feature>
<sequence>MPSAIRLHAFFAATSLVSGLCFAIPAIAQDADAAPAATLSIELNAQQQTERGCKLSFLARNASGADIAAVVFETVLFDTNGQVERLTLFDFAALPANKPRLRQFVVPGLQCDALGQVLINGAATCDAPAGAQVCTDGLTLSSRTDVEMMG</sequence>
<reference evidence="2 3" key="1">
    <citation type="submission" date="2018-06" db="EMBL/GenBank/DDBJ databases">
        <title>Genomic Encyclopedia of Archaeal and Bacterial Type Strains, Phase II (KMG-II): from individual species to whole genera.</title>
        <authorList>
            <person name="Goeker M."/>
        </authorList>
    </citation>
    <scope>NUCLEOTIDE SEQUENCE [LARGE SCALE GENOMIC DNA]</scope>
    <source>
        <strain evidence="2 3">DSM 22011</strain>
    </source>
</reference>
<organism evidence="2 3">
    <name type="scientific">Salipiger aestuarii</name>
    <dbReference type="NCBI Taxonomy" id="568098"/>
    <lineage>
        <taxon>Bacteria</taxon>
        <taxon>Pseudomonadati</taxon>
        <taxon>Pseudomonadota</taxon>
        <taxon>Alphaproteobacteria</taxon>
        <taxon>Rhodobacterales</taxon>
        <taxon>Roseobacteraceae</taxon>
        <taxon>Salipiger</taxon>
    </lineage>
</organism>
<proteinExistence type="predicted"/>
<evidence type="ECO:0008006" key="4">
    <source>
        <dbReference type="Google" id="ProtNLM"/>
    </source>
</evidence>
<gene>
    <name evidence="2" type="ORF">ATI53_101458</name>
</gene>
<evidence type="ECO:0000313" key="3">
    <source>
        <dbReference type="Proteomes" id="UP000249165"/>
    </source>
</evidence>
<protein>
    <recommendedName>
        <fullName evidence="4">Tat pathway signal sequence domain protein</fullName>
    </recommendedName>
</protein>
<comment type="caution">
    <text evidence="2">The sequence shown here is derived from an EMBL/GenBank/DDBJ whole genome shotgun (WGS) entry which is preliminary data.</text>
</comment>
<dbReference type="AlphaFoldDB" id="A0A327YDE0"/>
<evidence type="ECO:0000256" key="1">
    <source>
        <dbReference type="SAM" id="SignalP"/>
    </source>
</evidence>
<evidence type="ECO:0000313" key="2">
    <source>
        <dbReference type="EMBL" id="RAK18162.1"/>
    </source>
</evidence>
<name>A0A327YDE0_9RHOB</name>
<keyword evidence="3" id="KW-1185">Reference proteome</keyword>
<accession>A0A327YDE0</accession>
<dbReference type="EMBL" id="QLMG01000014">
    <property type="protein sequence ID" value="RAK18162.1"/>
    <property type="molecule type" value="Genomic_DNA"/>
</dbReference>
<feature type="chain" id="PRO_5016280208" description="Tat pathway signal sequence domain protein" evidence="1">
    <location>
        <begin position="29"/>
        <end position="150"/>
    </location>
</feature>
<dbReference type="Proteomes" id="UP000249165">
    <property type="component" value="Unassembled WGS sequence"/>
</dbReference>
<dbReference type="RefSeq" id="WP_009504296.1">
    <property type="nucleotide sequence ID" value="NZ_LIQE01000017.1"/>
</dbReference>
<keyword evidence="1" id="KW-0732">Signal</keyword>